<name>A0A1H9BRW0_9PROT</name>
<sequence>MYKQNVKNELSELINDSSEKINFEDMHLWVGQKMYLALSNTNSGKPSSPYAASMIGYVQNSTLMVTMPLSNQLIGEPFVEGDQVYVRLVNGQNAYKFSVYIDKVIKIPFKYLHLSFPKNIQGQSVRKSRRIKCNYQATIAENSISANIIDLSIYGAGISSTLPLGTLNSVVTLSFTILIHDREVPIFIKAIIKSTKQSYKNDQKLIFSGVEFTEIKPDQEFTLSHLIYQEIVEHPEKVI</sequence>
<evidence type="ECO:0000259" key="5">
    <source>
        <dbReference type="Pfam" id="PF12945"/>
    </source>
</evidence>
<dbReference type="RefSeq" id="WP_074720047.1">
    <property type="nucleotide sequence ID" value="NZ_FOFX01000010.1"/>
</dbReference>
<feature type="domain" description="Type III secretion system flagellar brake protein YcgR PilZN" evidence="5">
    <location>
        <begin position="30"/>
        <end position="117"/>
    </location>
</feature>
<dbReference type="Pfam" id="PF12945">
    <property type="entry name" value="PilZNR"/>
    <property type="match status" value="1"/>
</dbReference>
<dbReference type="Gene3D" id="2.30.110.10">
    <property type="entry name" value="Electron Transport, Fmn-binding Protein, Chain A"/>
    <property type="match status" value="1"/>
</dbReference>
<reference evidence="7" key="1">
    <citation type="submission" date="2016-10" db="EMBL/GenBank/DDBJ databases">
        <authorList>
            <person name="Varghese N."/>
            <person name="Submissions S."/>
        </authorList>
    </citation>
    <scope>NUCLEOTIDE SEQUENCE [LARGE SCALE GENOMIC DNA]</scope>
    <source>
        <strain evidence="7">Nm9</strain>
    </source>
</reference>
<proteinExistence type="predicted"/>
<dbReference type="SUPFAM" id="SSF141371">
    <property type="entry name" value="PilZ domain-like"/>
    <property type="match status" value="2"/>
</dbReference>
<evidence type="ECO:0000256" key="1">
    <source>
        <dbReference type="ARBA" id="ARBA00022636"/>
    </source>
</evidence>
<keyword evidence="1" id="KW-0973">c-di-GMP</keyword>
<evidence type="ECO:0000256" key="2">
    <source>
        <dbReference type="ARBA" id="ARBA00022741"/>
    </source>
</evidence>
<protein>
    <submittedName>
        <fullName evidence="6">PilZ domain-containing protein</fullName>
    </submittedName>
</protein>
<gene>
    <name evidence="6" type="ORF">SAMN05421510_101023</name>
</gene>
<evidence type="ECO:0000313" key="6">
    <source>
        <dbReference type="EMBL" id="SEP91714.1"/>
    </source>
</evidence>
<organism evidence="6 7">
    <name type="scientific">Nitrosomonas ureae</name>
    <dbReference type="NCBI Taxonomy" id="44577"/>
    <lineage>
        <taxon>Bacteria</taxon>
        <taxon>Pseudomonadati</taxon>
        <taxon>Pseudomonadota</taxon>
        <taxon>Betaproteobacteria</taxon>
        <taxon>Nitrosomonadales</taxon>
        <taxon>Nitrosomonadaceae</taxon>
        <taxon>Nitrosomonas</taxon>
    </lineage>
</organism>
<keyword evidence="3" id="KW-0975">Bacterial flagellum</keyword>
<dbReference type="STRING" id="44577.ATY38_08420"/>
<accession>A0A1H9BRW0</accession>
<dbReference type="OrthoDB" id="5293692at2"/>
<dbReference type="Pfam" id="PF07238">
    <property type="entry name" value="PilZ"/>
    <property type="match status" value="1"/>
</dbReference>
<dbReference type="InterPro" id="IPR009875">
    <property type="entry name" value="PilZ_domain"/>
</dbReference>
<dbReference type="InterPro" id="IPR012349">
    <property type="entry name" value="Split_barrel_FMN-bd"/>
</dbReference>
<dbReference type="AlphaFoldDB" id="A0A1H9BRW0"/>
<evidence type="ECO:0000256" key="3">
    <source>
        <dbReference type="ARBA" id="ARBA00023143"/>
    </source>
</evidence>
<feature type="domain" description="PilZ" evidence="4">
    <location>
        <begin position="125"/>
        <end position="229"/>
    </location>
</feature>
<evidence type="ECO:0000313" key="7">
    <source>
        <dbReference type="Proteomes" id="UP000181998"/>
    </source>
</evidence>
<evidence type="ECO:0000259" key="4">
    <source>
        <dbReference type="Pfam" id="PF07238"/>
    </source>
</evidence>
<dbReference type="Gene3D" id="2.40.10.220">
    <property type="entry name" value="predicted glycosyltransferase like domains"/>
    <property type="match status" value="1"/>
</dbReference>
<keyword evidence="2" id="KW-0547">Nucleotide-binding</keyword>
<dbReference type="InterPro" id="IPR009926">
    <property type="entry name" value="T3SS_YcgR_PilZN"/>
</dbReference>
<dbReference type="GO" id="GO:0035438">
    <property type="term" value="F:cyclic-di-GMP binding"/>
    <property type="evidence" value="ECO:0007669"/>
    <property type="project" value="InterPro"/>
</dbReference>
<dbReference type="Proteomes" id="UP000181998">
    <property type="component" value="Unassembled WGS sequence"/>
</dbReference>
<dbReference type="EMBL" id="FOFX01000010">
    <property type="protein sequence ID" value="SEP91714.1"/>
    <property type="molecule type" value="Genomic_DNA"/>
</dbReference>